<keyword evidence="3" id="KW-1185">Reference proteome</keyword>
<keyword evidence="1" id="KW-0472">Membrane</keyword>
<keyword evidence="1" id="KW-1133">Transmembrane helix</keyword>
<reference evidence="3" key="1">
    <citation type="submission" date="2017-06" db="EMBL/GenBank/DDBJ databases">
        <authorList>
            <person name="Varghese N."/>
            <person name="Submissions S."/>
        </authorList>
    </citation>
    <scope>NUCLEOTIDE SEQUENCE [LARGE SCALE GENOMIC DNA]</scope>
    <source>
        <strain evidence="3">JCM 23211</strain>
    </source>
</reference>
<evidence type="ECO:0000313" key="3">
    <source>
        <dbReference type="Proteomes" id="UP000198327"/>
    </source>
</evidence>
<dbReference type="STRING" id="398843.A3K89_05565"/>
<evidence type="ECO:0000256" key="1">
    <source>
        <dbReference type="SAM" id="Phobius"/>
    </source>
</evidence>
<keyword evidence="1" id="KW-0812">Transmembrane</keyword>
<dbReference type="EMBL" id="FZOW01000013">
    <property type="protein sequence ID" value="SNT29895.1"/>
    <property type="molecule type" value="Genomic_DNA"/>
</dbReference>
<evidence type="ECO:0000313" key="2">
    <source>
        <dbReference type="EMBL" id="SNT29895.1"/>
    </source>
</evidence>
<gene>
    <name evidence="2" type="ORF">SAMN05421642_11362</name>
</gene>
<organism evidence="2 3">
    <name type="scientific">Rhodococcoides kyotonense</name>
    <dbReference type="NCBI Taxonomy" id="398843"/>
    <lineage>
        <taxon>Bacteria</taxon>
        <taxon>Bacillati</taxon>
        <taxon>Actinomycetota</taxon>
        <taxon>Actinomycetes</taxon>
        <taxon>Mycobacteriales</taxon>
        <taxon>Nocardiaceae</taxon>
        <taxon>Rhodococcoides</taxon>
    </lineage>
</organism>
<proteinExistence type="predicted"/>
<feature type="transmembrane region" description="Helical" evidence="1">
    <location>
        <begin position="9"/>
        <end position="27"/>
    </location>
</feature>
<name>A0A239LHP8_9NOCA</name>
<feature type="transmembrane region" description="Helical" evidence="1">
    <location>
        <begin position="39"/>
        <end position="60"/>
    </location>
</feature>
<protein>
    <submittedName>
        <fullName evidence="2">Uncharacterized protein</fullName>
    </submittedName>
</protein>
<dbReference type="Proteomes" id="UP000198327">
    <property type="component" value="Unassembled WGS sequence"/>
</dbReference>
<dbReference type="AlphaFoldDB" id="A0A239LHP8"/>
<accession>A0A239LHP8</accession>
<sequence length="79" mass="8414">MVVNKTTQSALSIMAVFVIVGALWGGIGYVYSDHSLTKAAVWGGLVIAVGWTAVVVAGVVKYQRIMSRRRKSNETGDDG</sequence>